<evidence type="ECO:0000313" key="3">
    <source>
        <dbReference type="EMBL" id="RCX31977.1"/>
    </source>
</evidence>
<keyword evidence="4" id="KW-1185">Reference proteome</keyword>
<evidence type="ECO:0000259" key="1">
    <source>
        <dbReference type="Pfam" id="PF21739"/>
    </source>
</evidence>
<dbReference type="AlphaFoldDB" id="A0A369CHN6"/>
<organism evidence="3 4">
    <name type="scientific">Thioalbus denitrificans</name>
    <dbReference type="NCBI Taxonomy" id="547122"/>
    <lineage>
        <taxon>Bacteria</taxon>
        <taxon>Pseudomonadati</taxon>
        <taxon>Pseudomonadota</taxon>
        <taxon>Gammaproteobacteria</taxon>
        <taxon>Chromatiales</taxon>
        <taxon>Ectothiorhodospiraceae</taxon>
        <taxon>Thioalbus</taxon>
    </lineage>
</organism>
<proteinExistence type="predicted"/>
<gene>
    <name evidence="3" type="ORF">DFQ59_102326</name>
</gene>
<dbReference type="InterPro" id="IPR049199">
    <property type="entry name" value="DUF6866_N"/>
</dbReference>
<comment type="caution">
    <text evidence="3">The sequence shown here is derived from an EMBL/GenBank/DDBJ whole genome shotgun (WGS) entry which is preliminary data.</text>
</comment>
<name>A0A369CHN6_9GAMM</name>
<feature type="domain" description="DUF6866" evidence="1">
    <location>
        <begin position="7"/>
        <end position="158"/>
    </location>
</feature>
<evidence type="ECO:0000259" key="2">
    <source>
        <dbReference type="Pfam" id="PF21740"/>
    </source>
</evidence>
<sequence length="348" mass="39778">MQNFDRLVETVQRNCHVSDARYAGNYSMCTFLLKMREYYRWERGFAPGVSLPHEEVGEWLQERERLWQEIENEGFSPVAIDDRHLDPFDSHSINQLLVPESLVYSGVYGRFSKPLFFLGCLQSEETIRGFRVLVTDNEYARDLSAPPAMTQGRTIYVRRAAIRQMIWESYESWRWRRKEGALERALADYGFEEDAEAALERMTDAVLALVKEHEVGEALAGELLGPDWEELVMAVAATRGEVLARALRDHLADSLATLPRLLAEGESSLWHYYAANLTGMRQALLPAFMPAYESWLASGGDEALAALARRARGHWEQRALALLERFRAEPRELIVELQKLPEADLALA</sequence>
<dbReference type="Pfam" id="PF21739">
    <property type="entry name" value="DUF6866_N"/>
    <property type="match status" value="1"/>
</dbReference>
<feature type="domain" description="DUF6866" evidence="2">
    <location>
        <begin position="163"/>
        <end position="341"/>
    </location>
</feature>
<dbReference type="Pfam" id="PF21740">
    <property type="entry name" value="DUF6866_C"/>
    <property type="match status" value="1"/>
</dbReference>
<dbReference type="EMBL" id="QPJY01000002">
    <property type="protein sequence ID" value="RCX31977.1"/>
    <property type="molecule type" value="Genomic_DNA"/>
</dbReference>
<dbReference type="InterPro" id="IPR054640">
    <property type="entry name" value="Sfum_1244-like"/>
</dbReference>
<dbReference type="OrthoDB" id="9777679at2"/>
<protein>
    <submittedName>
        <fullName evidence="3">Uncharacterized protein</fullName>
    </submittedName>
</protein>
<dbReference type="NCBIfam" id="NF045620">
    <property type="entry name" value="Sfum_1244_fam"/>
    <property type="match status" value="1"/>
</dbReference>
<dbReference type="Proteomes" id="UP000252707">
    <property type="component" value="Unassembled WGS sequence"/>
</dbReference>
<evidence type="ECO:0000313" key="4">
    <source>
        <dbReference type="Proteomes" id="UP000252707"/>
    </source>
</evidence>
<reference evidence="3 4" key="1">
    <citation type="submission" date="2018-07" db="EMBL/GenBank/DDBJ databases">
        <title>Genomic Encyclopedia of Type Strains, Phase IV (KMG-IV): sequencing the most valuable type-strain genomes for metagenomic binning, comparative biology and taxonomic classification.</title>
        <authorList>
            <person name="Goeker M."/>
        </authorList>
    </citation>
    <scope>NUCLEOTIDE SEQUENCE [LARGE SCALE GENOMIC DNA]</scope>
    <source>
        <strain evidence="3 4">DSM 26407</strain>
    </source>
</reference>
<accession>A0A369CHN6</accession>
<dbReference type="InterPro" id="IPR049200">
    <property type="entry name" value="DUF6866_C"/>
</dbReference>
<dbReference type="RefSeq" id="WP_114278806.1">
    <property type="nucleotide sequence ID" value="NZ_QPJY01000002.1"/>
</dbReference>